<dbReference type="EMBL" id="JABCIY010000178">
    <property type="protein sequence ID" value="KAF7189762.1"/>
    <property type="molecule type" value="Genomic_DNA"/>
</dbReference>
<evidence type="ECO:0000313" key="5">
    <source>
        <dbReference type="Proteomes" id="UP000660729"/>
    </source>
</evidence>
<protein>
    <submittedName>
        <fullName evidence="4">Dehydrogenase citC</fullName>
    </submittedName>
</protein>
<reference evidence="4" key="1">
    <citation type="submission" date="2020-04" db="EMBL/GenBank/DDBJ databases">
        <title>Draft genome resource of the tomato pathogen Pseudocercospora fuligena.</title>
        <authorList>
            <person name="Zaccaron A."/>
        </authorList>
    </citation>
    <scope>NUCLEOTIDE SEQUENCE</scope>
    <source>
        <strain evidence="4">PF001</strain>
    </source>
</reference>
<dbReference type="InterPro" id="IPR007867">
    <property type="entry name" value="GMC_OxRtase_C"/>
</dbReference>
<organism evidence="4 5">
    <name type="scientific">Pseudocercospora fuligena</name>
    <dbReference type="NCBI Taxonomy" id="685502"/>
    <lineage>
        <taxon>Eukaryota</taxon>
        <taxon>Fungi</taxon>
        <taxon>Dikarya</taxon>
        <taxon>Ascomycota</taxon>
        <taxon>Pezizomycotina</taxon>
        <taxon>Dothideomycetes</taxon>
        <taxon>Dothideomycetidae</taxon>
        <taxon>Mycosphaerellales</taxon>
        <taxon>Mycosphaerellaceae</taxon>
        <taxon>Pseudocercospora</taxon>
    </lineage>
</organism>
<evidence type="ECO:0000313" key="4">
    <source>
        <dbReference type="EMBL" id="KAF7189762.1"/>
    </source>
</evidence>
<dbReference type="GO" id="GO:0050660">
    <property type="term" value="F:flavin adenine dinucleotide binding"/>
    <property type="evidence" value="ECO:0007669"/>
    <property type="project" value="InterPro"/>
</dbReference>
<dbReference type="Gene3D" id="3.50.50.60">
    <property type="entry name" value="FAD/NAD(P)-binding domain"/>
    <property type="match status" value="1"/>
</dbReference>
<keyword evidence="2" id="KW-0285">Flavoprotein</keyword>
<dbReference type="PIRSF" id="PIRSF000137">
    <property type="entry name" value="Alcohol_oxidase"/>
    <property type="match status" value="1"/>
</dbReference>
<dbReference type="InterPro" id="IPR000172">
    <property type="entry name" value="GMC_OxRdtase_N"/>
</dbReference>
<dbReference type="Gene3D" id="3.30.560.10">
    <property type="entry name" value="Glucose Oxidase, domain 3"/>
    <property type="match status" value="1"/>
</dbReference>
<comment type="caution">
    <text evidence="4">The sequence shown here is derived from an EMBL/GenBank/DDBJ whole genome shotgun (WGS) entry which is preliminary data.</text>
</comment>
<feature type="binding site" evidence="2">
    <location>
        <position position="241"/>
    </location>
    <ligand>
        <name>FAD</name>
        <dbReference type="ChEBI" id="CHEBI:57692"/>
    </ligand>
</feature>
<dbReference type="Pfam" id="PF05199">
    <property type="entry name" value="GMC_oxred_C"/>
    <property type="match status" value="1"/>
</dbReference>
<dbReference type="Pfam" id="PF00732">
    <property type="entry name" value="GMC_oxred_N"/>
    <property type="match status" value="1"/>
</dbReference>
<dbReference type="Proteomes" id="UP000660729">
    <property type="component" value="Unassembled WGS sequence"/>
</dbReference>
<dbReference type="SUPFAM" id="SSF54373">
    <property type="entry name" value="FAD-linked reductases, C-terminal domain"/>
    <property type="match status" value="1"/>
</dbReference>
<evidence type="ECO:0000259" key="3">
    <source>
        <dbReference type="PROSITE" id="PS00624"/>
    </source>
</evidence>
<dbReference type="InterPro" id="IPR036188">
    <property type="entry name" value="FAD/NAD-bd_sf"/>
</dbReference>
<dbReference type="InterPro" id="IPR012132">
    <property type="entry name" value="GMC_OxRdtase"/>
</dbReference>
<dbReference type="AlphaFoldDB" id="A0A8H6VGK9"/>
<comment type="similarity">
    <text evidence="1">Belongs to the GMC oxidoreductase family.</text>
</comment>
<keyword evidence="2" id="KW-0274">FAD</keyword>
<accession>A0A8H6VGK9</accession>
<dbReference type="GO" id="GO:0016614">
    <property type="term" value="F:oxidoreductase activity, acting on CH-OH group of donors"/>
    <property type="evidence" value="ECO:0007669"/>
    <property type="project" value="InterPro"/>
</dbReference>
<dbReference type="PROSITE" id="PS00624">
    <property type="entry name" value="GMC_OXRED_2"/>
    <property type="match status" value="1"/>
</dbReference>
<feature type="domain" description="Glucose-methanol-choline oxidoreductase N-terminal" evidence="3">
    <location>
        <begin position="282"/>
        <end position="296"/>
    </location>
</feature>
<name>A0A8H6VGK9_9PEZI</name>
<keyword evidence="5" id="KW-1185">Reference proteome</keyword>
<dbReference type="PANTHER" id="PTHR11552">
    <property type="entry name" value="GLUCOSE-METHANOL-CHOLINE GMC OXIDOREDUCTASE"/>
    <property type="match status" value="1"/>
</dbReference>
<sequence length="618" mass="67608">MTSQDSPLQLDSYDVIVVGGGTAGCVVANRLSEDPTLQVLLLEAGINANNDPRVFTPGLFPALFNDPDLDWQYMSEPNAGLNGRKIDHPRGKMLGGSSGMNLMALIYPSRAGFDAWADMGNPGSDHKSMAPYFRKFVTHVKPSEEIGQALGTDYLDGEFTGIDGPIRGSFPQYLDPLHQAWIDAWKKLGRHGNPIDGIGNGGFTTPSAVDITTGKRSFAGNDFFEPAAKRKNFHVVTEAFVRKILLEKDNASADVKATGVIFEKDGKSYTAMAKKEVVLSAGAFGSPQLLEVSGIGSASRLQSLGIDCFVDNPNVGENMQDHLFVGPNVEVRDGVNTIDMIRDPELAQALMKQYQESQSGPLAGSAAHSFGYTPLVDFITPQSRSELKTLLDTHLPSPSSPKFKAQDIHYNFIRRIIESPDETSATMLFFFVQYHPQLQTTKEKFSISEPENYITLLTQLSHPFSRGSVHITSPDPKIHPKISPNYMSHPLDLEILARHLMQCDFLLDQEPIKSFLKPNGRRSPPNTSAKTLEEAKEFVKSSAASNYHPCGTCAMMPRNLGGVVDERLKVYGTKNLRVVDASIFPIEPRGNIQTSVYATGEKGSDLIKEDLGLMVGGK</sequence>
<evidence type="ECO:0000256" key="2">
    <source>
        <dbReference type="PIRSR" id="PIRSR000137-2"/>
    </source>
</evidence>
<comment type="cofactor">
    <cofactor evidence="2">
        <name>FAD</name>
        <dbReference type="ChEBI" id="CHEBI:57692"/>
    </cofactor>
</comment>
<dbReference type="PANTHER" id="PTHR11552:SF210">
    <property type="entry name" value="GLUCOSE-METHANOL-CHOLINE OXIDOREDUCTASE N-TERMINAL DOMAIN-CONTAINING PROTEIN-RELATED"/>
    <property type="match status" value="1"/>
</dbReference>
<gene>
    <name evidence="4" type="ORF">HII31_08869</name>
</gene>
<dbReference type="OrthoDB" id="269227at2759"/>
<dbReference type="SUPFAM" id="SSF51905">
    <property type="entry name" value="FAD/NAD(P)-binding domain"/>
    <property type="match status" value="1"/>
</dbReference>
<evidence type="ECO:0000256" key="1">
    <source>
        <dbReference type="ARBA" id="ARBA00010790"/>
    </source>
</evidence>
<proteinExistence type="inferred from homology"/>